<evidence type="ECO:0000313" key="2">
    <source>
        <dbReference type="Proteomes" id="UP001241377"/>
    </source>
</evidence>
<comment type="caution">
    <text evidence="1">The sequence shown here is derived from an EMBL/GenBank/DDBJ whole genome shotgun (WGS) entry which is preliminary data.</text>
</comment>
<sequence length="72" mass="7657">MSIILRSATSSAARVARRAPNAAQQVRGIHFENVVGKTMPFSVKSKPATALKITLFAMTGFGLPFLAAANHM</sequence>
<protein>
    <submittedName>
        <fullName evidence="1">Uncharacterized protein</fullName>
    </submittedName>
</protein>
<dbReference type="EMBL" id="JASBWR010000025">
    <property type="protein sequence ID" value="KAJ9107131.1"/>
    <property type="molecule type" value="Genomic_DNA"/>
</dbReference>
<dbReference type="Proteomes" id="UP001241377">
    <property type="component" value="Unassembled WGS sequence"/>
</dbReference>
<name>A0ACC2W7W5_9TREE</name>
<proteinExistence type="predicted"/>
<keyword evidence="2" id="KW-1185">Reference proteome</keyword>
<gene>
    <name evidence="1" type="ORF">QFC19_002791</name>
</gene>
<evidence type="ECO:0000313" key="1">
    <source>
        <dbReference type="EMBL" id="KAJ9107131.1"/>
    </source>
</evidence>
<reference evidence="1" key="1">
    <citation type="submission" date="2023-04" db="EMBL/GenBank/DDBJ databases">
        <title>Draft Genome sequencing of Naganishia species isolated from polar environments using Oxford Nanopore Technology.</title>
        <authorList>
            <person name="Leo P."/>
            <person name="Venkateswaran K."/>
        </authorList>
    </citation>
    <scope>NUCLEOTIDE SEQUENCE</scope>
    <source>
        <strain evidence="1">MNA-CCFEE 5261</strain>
    </source>
</reference>
<organism evidence="1 2">
    <name type="scientific">Naganishia cerealis</name>
    <dbReference type="NCBI Taxonomy" id="610337"/>
    <lineage>
        <taxon>Eukaryota</taxon>
        <taxon>Fungi</taxon>
        <taxon>Dikarya</taxon>
        <taxon>Basidiomycota</taxon>
        <taxon>Agaricomycotina</taxon>
        <taxon>Tremellomycetes</taxon>
        <taxon>Filobasidiales</taxon>
        <taxon>Filobasidiaceae</taxon>
        <taxon>Naganishia</taxon>
    </lineage>
</organism>
<accession>A0ACC2W7W5</accession>